<evidence type="ECO:0000313" key="4">
    <source>
        <dbReference type="Proteomes" id="UP000199417"/>
    </source>
</evidence>
<gene>
    <name evidence="3" type="ORF">SAMN05444580_12156</name>
</gene>
<dbReference type="AlphaFoldDB" id="A0A1G7DYN5"/>
<keyword evidence="1" id="KW-0472">Membrane</keyword>
<dbReference type="RefSeq" id="WP_072846496.1">
    <property type="nucleotide sequence ID" value="NZ_FNAB01000021.1"/>
</dbReference>
<evidence type="ECO:0000313" key="3">
    <source>
        <dbReference type="EMBL" id="SDE56588.1"/>
    </source>
</evidence>
<feature type="transmembrane region" description="Helical" evidence="1">
    <location>
        <begin position="190"/>
        <end position="211"/>
    </location>
</feature>
<feature type="transmembrane region" description="Helical" evidence="1">
    <location>
        <begin position="67"/>
        <end position="93"/>
    </location>
</feature>
<feature type="transmembrane region" description="Helical" evidence="1">
    <location>
        <begin position="25"/>
        <end position="47"/>
    </location>
</feature>
<dbReference type="EMBL" id="FNAB01000021">
    <property type="protein sequence ID" value="SDE56588.1"/>
    <property type="molecule type" value="Genomic_DNA"/>
</dbReference>
<dbReference type="Proteomes" id="UP000199417">
    <property type="component" value="Unassembled WGS sequence"/>
</dbReference>
<keyword evidence="1" id="KW-0812">Transmembrane</keyword>
<evidence type="ECO:0000256" key="1">
    <source>
        <dbReference type="SAM" id="Phobius"/>
    </source>
</evidence>
<name>A0A1G7DYN5_9NOCA</name>
<evidence type="ECO:0000259" key="2">
    <source>
        <dbReference type="Pfam" id="PF07853"/>
    </source>
</evidence>
<reference evidence="3 4" key="1">
    <citation type="submission" date="2016-10" db="EMBL/GenBank/DDBJ databases">
        <authorList>
            <person name="de Groot N.N."/>
        </authorList>
    </citation>
    <scope>NUCLEOTIDE SEQUENCE [LARGE SCALE GENOMIC DNA]</scope>
    <source>
        <strain evidence="3 4">JCM 11308</strain>
    </source>
</reference>
<proteinExistence type="predicted"/>
<dbReference type="InterPro" id="IPR012867">
    <property type="entry name" value="DUF1648"/>
</dbReference>
<organism evidence="3 4">
    <name type="scientific">Rhodococcus tukisamuensis</name>
    <dbReference type="NCBI Taxonomy" id="168276"/>
    <lineage>
        <taxon>Bacteria</taxon>
        <taxon>Bacillati</taxon>
        <taxon>Actinomycetota</taxon>
        <taxon>Actinomycetes</taxon>
        <taxon>Mycobacteriales</taxon>
        <taxon>Nocardiaceae</taxon>
        <taxon>Rhodococcus</taxon>
    </lineage>
</organism>
<keyword evidence="4" id="KW-1185">Reference proteome</keyword>
<accession>A0A1G7DYN5</accession>
<keyword evidence="1" id="KW-1133">Transmembrane helix</keyword>
<feature type="transmembrane region" description="Helical" evidence="1">
    <location>
        <begin position="139"/>
        <end position="160"/>
    </location>
</feature>
<sequence length="338" mass="35065">MSKSAAARPVPPAPAQPRTVDPAGALFGIALPVLAAAAGLLLTWLWSSRLPAPIATHWSGQTPDGFGSAWSTAATMAIVLMLVGGGCSAFAALAGAQLMMRRTMLLIGLGVVGLLTAAWVALLWAQLDIADAADARMPMSALAVGLVIGLAVGVLGAALLREHRERAAADAPPDPGLPRGPVELPIVDQLGLSTVAAACWVLGGGAITVGLCLLAGSWWLFPVFGAVGLLTLSLLRYRVTVDETGLRVRNMGMDTVHYGVEELIGAKVDEVQPFRDFGGWGLRVKGRGNYAVATRSGPAVVFTAANGQRLTVTTARAEEMAGALNTLADRRFHNQHST</sequence>
<dbReference type="STRING" id="168276.SAMN05444580_12156"/>
<protein>
    <recommendedName>
        <fullName evidence="2">DUF1648 domain-containing protein</fullName>
    </recommendedName>
</protein>
<feature type="transmembrane region" description="Helical" evidence="1">
    <location>
        <begin position="105"/>
        <end position="127"/>
    </location>
</feature>
<feature type="domain" description="DUF1648" evidence="2">
    <location>
        <begin position="37"/>
        <end position="80"/>
    </location>
</feature>
<dbReference type="Pfam" id="PF07853">
    <property type="entry name" value="DUF1648"/>
    <property type="match status" value="1"/>
</dbReference>